<proteinExistence type="predicted"/>
<protein>
    <recommendedName>
        <fullName evidence="3">RHS repeat protein</fullName>
    </recommendedName>
</protein>
<accession>A0A938B2E5</accession>
<dbReference type="EMBL" id="VGLS01000050">
    <property type="protein sequence ID" value="MBM3222748.1"/>
    <property type="molecule type" value="Genomic_DNA"/>
</dbReference>
<name>A0A938B2E5_UNCTE</name>
<organism evidence="1 2">
    <name type="scientific">Tectimicrobiota bacterium</name>
    <dbReference type="NCBI Taxonomy" id="2528274"/>
    <lineage>
        <taxon>Bacteria</taxon>
        <taxon>Pseudomonadati</taxon>
        <taxon>Nitrospinota/Tectimicrobiota group</taxon>
        <taxon>Candidatus Tectimicrobiota</taxon>
    </lineage>
</organism>
<evidence type="ECO:0008006" key="3">
    <source>
        <dbReference type="Google" id="ProtNLM"/>
    </source>
</evidence>
<dbReference type="Gene3D" id="2.180.10.10">
    <property type="entry name" value="RHS repeat-associated core"/>
    <property type="match status" value="1"/>
</dbReference>
<dbReference type="NCBIfam" id="TIGR01643">
    <property type="entry name" value="YD_repeat_2x"/>
    <property type="match status" value="2"/>
</dbReference>
<reference evidence="1" key="1">
    <citation type="submission" date="2019-03" db="EMBL/GenBank/DDBJ databases">
        <title>Lake Tanganyika Metagenome-Assembled Genomes (MAGs).</title>
        <authorList>
            <person name="Tran P."/>
        </authorList>
    </citation>
    <scope>NUCLEOTIDE SEQUENCE</scope>
    <source>
        <strain evidence="1">K_DeepCast_65m_m2_066</strain>
    </source>
</reference>
<dbReference type="Pfam" id="PF05593">
    <property type="entry name" value="RHS_repeat"/>
    <property type="match status" value="1"/>
</dbReference>
<dbReference type="AlphaFoldDB" id="A0A938B2E5"/>
<gene>
    <name evidence="1" type="ORF">FJZ47_02950</name>
</gene>
<evidence type="ECO:0000313" key="1">
    <source>
        <dbReference type="EMBL" id="MBM3222748.1"/>
    </source>
</evidence>
<evidence type="ECO:0000313" key="2">
    <source>
        <dbReference type="Proteomes" id="UP000712673"/>
    </source>
</evidence>
<sequence length="92" mass="9782">MCLVLGLSRAYADIRYVYDEAGRLVEMIDEAGNSATYHYDAAGNILAITRYEAGALAIADAILGYPLRSALGNHDRGRVGVGPHDIGTDGQV</sequence>
<comment type="caution">
    <text evidence="1">The sequence shown here is derived from an EMBL/GenBank/DDBJ whole genome shotgun (WGS) entry which is preliminary data.</text>
</comment>
<dbReference type="InterPro" id="IPR006530">
    <property type="entry name" value="YD"/>
</dbReference>
<dbReference type="InterPro" id="IPR031325">
    <property type="entry name" value="RHS_repeat"/>
</dbReference>
<dbReference type="Proteomes" id="UP000712673">
    <property type="component" value="Unassembled WGS sequence"/>
</dbReference>